<keyword evidence="2" id="KW-1185">Reference proteome</keyword>
<dbReference type="RefSeq" id="WP_173035506.1">
    <property type="nucleotide sequence ID" value="NZ_AP022870.1"/>
</dbReference>
<evidence type="ECO:0008006" key="3">
    <source>
        <dbReference type="Google" id="ProtNLM"/>
    </source>
</evidence>
<evidence type="ECO:0000313" key="1">
    <source>
        <dbReference type="EMBL" id="BCB75621.1"/>
    </source>
</evidence>
<dbReference type="AlphaFoldDB" id="A0A6F8XPE8"/>
<name>A0A6F8XPE8_9ACTN</name>
<protein>
    <recommendedName>
        <fullName evidence="3">DUF1579 domain-containing protein</fullName>
    </recommendedName>
</protein>
<accession>A0A6F8XPE8</accession>
<reference evidence="1 2" key="2">
    <citation type="submission" date="2020-03" db="EMBL/GenBank/DDBJ databases">
        <authorList>
            <person name="Ichikawa N."/>
            <person name="Kimura A."/>
            <person name="Kitahashi Y."/>
            <person name="Uohara A."/>
        </authorList>
    </citation>
    <scope>NUCLEOTIDE SEQUENCE [LARGE SCALE GENOMIC DNA]</scope>
    <source>
        <strain evidence="1 2">NBRC 107702</strain>
    </source>
</reference>
<organism evidence="1 2">
    <name type="scientific">Phytohabitans flavus</name>
    <dbReference type="NCBI Taxonomy" id="1076124"/>
    <lineage>
        <taxon>Bacteria</taxon>
        <taxon>Bacillati</taxon>
        <taxon>Actinomycetota</taxon>
        <taxon>Actinomycetes</taxon>
        <taxon>Micromonosporales</taxon>
        <taxon>Micromonosporaceae</taxon>
    </lineage>
</organism>
<dbReference type="Proteomes" id="UP000502508">
    <property type="component" value="Chromosome"/>
</dbReference>
<dbReference type="KEGG" id="pfla:Pflav_020310"/>
<proteinExistence type="predicted"/>
<sequence>MDERHPALARLDALVGRWIVQPRVAGLGAGWSEFAWVEDGKFLRQFSDSDPLPESAPAVWRENNPLPTTALIGLDDAAERFTMLYADRRGVYRVYKMTFDGRVWTVWRDAPNFNQRFTGTPSDDGRTIDGQWEMSRDGETWNVDFAITYTREA</sequence>
<dbReference type="EMBL" id="AP022870">
    <property type="protein sequence ID" value="BCB75621.1"/>
    <property type="molecule type" value="Genomic_DNA"/>
</dbReference>
<gene>
    <name evidence="1" type="ORF">Pflav_020310</name>
</gene>
<evidence type="ECO:0000313" key="2">
    <source>
        <dbReference type="Proteomes" id="UP000502508"/>
    </source>
</evidence>
<reference evidence="1 2" key="1">
    <citation type="submission" date="2020-03" db="EMBL/GenBank/DDBJ databases">
        <title>Whole genome shotgun sequence of Phytohabitans flavus NBRC 107702.</title>
        <authorList>
            <person name="Komaki H."/>
            <person name="Tamura T."/>
        </authorList>
    </citation>
    <scope>NUCLEOTIDE SEQUENCE [LARGE SCALE GENOMIC DNA]</scope>
    <source>
        <strain evidence="1 2">NBRC 107702</strain>
    </source>
</reference>